<keyword evidence="1" id="KW-0812">Transmembrane</keyword>
<keyword evidence="1" id="KW-0472">Membrane</keyword>
<gene>
    <name evidence="3" type="ORF">CSA09_03950</name>
</gene>
<name>A0A2G6PER0_9GAMM</name>
<proteinExistence type="predicted"/>
<evidence type="ECO:0000313" key="3">
    <source>
        <dbReference type="EMBL" id="PIE83056.1"/>
    </source>
</evidence>
<dbReference type="PANTHER" id="PTHR34351:SF1">
    <property type="entry name" value="SLR1927 PROTEIN"/>
    <property type="match status" value="1"/>
</dbReference>
<keyword evidence="1" id="KW-1133">Transmembrane helix</keyword>
<dbReference type="Proteomes" id="UP000229278">
    <property type="component" value="Unassembled WGS sequence"/>
</dbReference>
<feature type="domain" description="DUF58" evidence="2">
    <location>
        <begin position="245"/>
        <end position="282"/>
    </location>
</feature>
<accession>A0A2G6PER0</accession>
<reference evidence="3 4" key="1">
    <citation type="submission" date="2017-10" db="EMBL/GenBank/DDBJ databases">
        <title>Novel microbial diversity and functional potential in the marine mammal oral microbiome.</title>
        <authorList>
            <person name="Dudek N.K."/>
            <person name="Sun C.L."/>
            <person name="Burstein D."/>
            <person name="Kantor R.S."/>
            <person name="Aliaga Goltsman D.S."/>
            <person name="Bik E.M."/>
            <person name="Thomas B.C."/>
            <person name="Banfield J.F."/>
            <person name="Relman D.A."/>
        </authorList>
    </citation>
    <scope>NUCLEOTIDE SEQUENCE [LARGE SCALE GENOMIC DNA]</scope>
    <source>
        <strain evidence="3">DOLJORAL78_50_517</strain>
    </source>
</reference>
<dbReference type="InterPro" id="IPR002881">
    <property type="entry name" value="DUF58"/>
</dbReference>
<organism evidence="3 4">
    <name type="scientific">Candidatus Contendibacter odensensis</name>
    <dbReference type="NCBI Taxonomy" id="1400860"/>
    <lineage>
        <taxon>Bacteria</taxon>
        <taxon>Pseudomonadati</taxon>
        <taxon>Pseudomonadota</taxon>
        <taxon>Gammaproteobacteria</taxon>
        <taxon>Candidatus Competibacteraceae</taxon>
        <taxon>Candidatus Contendibacter</taxon>
    </lineage>
</organism>
<comment type="caution">
    <text evidence="3">The sequence shown here is derived from an EMBL/GenBank/DDBJ whole genome shotgun (WGS) entry which is preliminary data.</text>
</comment>
<evidence type="ECO:0000313" key="4">
    <source>
        <dbReference type="Proteomes" id="UP000229278"/>
    </source>
</evidence>
<dbReference type="PANTHER" id="PTHR34351">
    <property type="entry name" value="SLR1927 PROTEIN-RELATED"/>
    <property type="match status" value="1"/>
</dbReference>
<sequence length="355" mass="40271">MIIWKHHQAGWWGNYSTVWRCPPEGGCVFKAWQQRFEAWVTRRWRPSPGPIQLERRRIYILPTRYGYAFAILLFVLFLWSINYSNSMGFAFTFLLAAVAHNSMWQAHDTLLKLIIHPGSAEPVFAGQNACFGFRLENPGTKPRYGIALQWQNQLPQYIDLPAACTSVVMLTIPARRRGRLRPGRIQVLTQFPLGLLVSWSWVEFETVCLVYPQPRGRRPLPVAQSGAIGGLSGQGQGSEDYAGLRAYVPGDSPRRIAWKAAARTDPLLVKRFTDQAGPELWLDWAVLGDDPVEVRLSQLCQWVLKAEYEGRYYGLRLPLVQIPPGHGDAHRRRCLEALALFGDAEGECREALEKG</sequence>
<evidence type="ECO:0000259" key="2">
    <source>
        <dbReference type="Pfam" id="PF01882"/>
    </source>
</evidence>
<feature type="transmembrane region" description="Helical" evidence="1">
    <location>
        <begin position="65"/>
        <end position="81"/>
    </location>
</feature>
<dbReference type="EMBL" id="PDTV01000008">
    <property type="protein sequence ID" value="PIE83056.1"/>
    <property type="molecule type" value="Genomic_DNA"/>
</dbReference>
<dbReference type="AlphaFoldDB" id="A0A2G6PER0"/>
<protein>
    <submittedName>
        <fullName evidence="3">DUF58 domain-containing protein</fullName>
    </submittedName>
</protein>
<dbReference type="Pfam" id="PF01882">
    <property type="entry name" value="DUF58"/>
    <property type="match status" value="1"/>
</dbReference>
<evidence type="ECO:0000256" key="1">
    <source>
        <dbReference type="SAM" id="Phobius"/>
    </source>
</evidence>